<feature type="domain" description="DNA helicase Pif1-like 2B" evidence="1">
    <location>
        <begin position="20"/>
        <end position="52"/>
    </location>
</feature>
<accession>A0A6A6VA71</accession>
<keyword evidence="3" id="KW-1185">Reference proteome</keyword>
<evidence type="ECO:0000313" key="3">
    <source>
        <dbReference type="Proteomes" id="UP000799440"/>
    </source>
</evidence>
<gene>
    <name evidence="2" type="ORF">M011DRAFT_45920</name>
</gene>
<sequence length="141" mass="16019">MDDRGRLLEFEEKEHRYSSILKLKFRMAVILLANLDVRSGLVNGAQGTIIGFKKHSATSLSSKVDGKSQGDYADYKDEQIRRYAEQAGSPLWPEVEFSNGVRCVIHPDCSINEYGYEKPYTKLSRTQLPPDDCKIVLYTLV</sequence>
<organism evidence="2 3">
    <name type="scientific">Sporormia fimetaria CBS 119925</name>
    <dbReference type="NCBI Taxonomy" id="1340428"/>
    <lineage>
        <taxon>Eukaryota</taxon>
        <taxon>Fungi</taxon>
        <taxon>Dikarya</taxon>
        <taxon>Ascomycota</taxon>
        <taxon>Pezizomycotina</taxon>
        <taxon>Dothideomycetes</taxon>
        <taxon>Pleosporomycetidae</taxon>
        <taxon>Pleosporales</taxon>
        <taxon>Sporormiaceae</taxon>
        <taxon>Sporormia</taxon>
    </lineage>
</organism>
<dbReference type="InterPro" id="IPR049163">
    <property type="entry name" value="Pif1-like_2B_dom"/>
</dbReference>
<reference evidence="2" key="1">
    <citation type="journal article" date="2020" name="Stud. Mycol.">
        <title>101 Dothideomycetes genomes: a test case for predicting lifestyles and emergence of pathogens.</title>
        <authorList>
            <person name="Haridas S."/>
            <person name="Albert R."/>
            <person name="Binder M."/>
            <person name="Bloem J."/>
            <person name="Labutti K."/>
            <person name="Salamov A."/>
            <person name="Andreopoulos B."/>
            <person name="Baker S."/>
            <person name="Barry K."/>
            <person name="Bills G."/>
            <person name="Bluhm B."/>
            <person name="Cannon C."/>
            <person name="Castanera R."/>
            <person name="Culley D."/>
            <person name="Daum C."/>
            <person name="Ezra D."/>
            <person name="Gonzalez J."/>
            <person name="Henrissat B."/>
            <person name="Kuo A."/>
            <person name="Liang C."/>
            <person name="Lipzen A."/>
            <person name="Lutzoni F."/>
            <person name="Magnuson J."/>
            <person name="Mondo S."/>
            <person name="Nolan M."/>
            <person name="Ohm R."/>
            <person name="Pangilinan J."/>
            <person name="Park H.-J."/>
            <person name="Ramirez L."/>
            <person name="Alfaro M."/>
            <person name="Sun H."/>
            <person name="Tritt A."/>
            <person name="Yoshinaga Y."/>
            <person name="Zwiers L.-H."/>
            <person name="Turgeon B."/>
            <person name="Goodwin S."/>
            <person name="Spatafora J."/>
            <person name="Crous P."/>
            <person name="Grigoriev I."/>
        </authorList>
    </citation>
    <scope>NUCLEOTIDE SEQUENCE</scope>
    <source>
        <strain evidence="2">CBS 119925</strain>
    </source>
</reference>
<proteinExistence type="predicted"/>
<protein>
    <recommendedName>
        <fullName evidence="1">DNA helicase Pif1-like 2B domain-containing protein</fullName>
    </recommendedName>
</protein>
<dbReference type="OrthoDB" id="432234at2759"/>
<dbReference type="Proteomes" id="UP000799440">
    <property type="component" value="Unassembled WGS sequence"/>
</dbReference>
<evidence type="ECO:0000259" key="1">
    <source>
        <dbReference type="Pfam" id="PF21530"/>
    </source>
</evidence>
<dbReference type="AlphaFoldDB" id="A0A6A6VA71"/>
<dbReference type="Pfam" id="PF21530">
    <property type="entry name" value="Pif1_2B_dom"/>
    <property type="match status" value="1"/>
</dbReference>
<evidence type="ECO:0000313" key="2">
    <source>
        <dbReference type="EMBL" id="KAF2747508.1"/>
    </source>
</evidence>
<name>A0A6A6VA71_9PLEO</name>
<dbReference type="EMBL" id="MU006572">
    <property type="protein sequence ID" value="KAF2747508.1"/>
    <property type="molecule type" value="Genomic_DNA"/>
</dbReference>